<name>A0A1R2B068_9CILI</name>
<evidence type="ECO:0000313" key="2">
    <source>
        <dbReference type="Proteomes" id="UP000187209"/>
    </source>
</evidence>
<dbReference type="OrthoDB" id="324765at2759"/>
<dbReference type="EMBL" id="MPUH01001124">
    <property type="protein sequence ID" value="OMJ70105.1"/>
    <property type="molecule type" value="Genomic_DNA"/>
</dbReference>
<keyword evidence="2" id="KW-1185">Reference proteome</keyword>
<accession>A0A1R2B068</accession>
<evidence type="ECO:0000313" key="1">
    <source>
        <dbReference type="EMBL" id="OMJ70105.1"/>
    </source>
</evidence>
<protein>
    <submittedName>
        <fullName evidence="1">Uncharacterized protein</fullName>
    </submittedName>
</protein>
<sequence length="279" mass="32707">MEATKGNIERDLYLIVMANLYCLHPNKAIPPIPWFHAYRNIAGETLMKALKESEFIHEQFAKRVVKILLDYKTQYESENMKKVSLLRESIDIVNAMRLATISRIVENLIIFRIRKSQSIYGPVTIFLMYSKFVFNLEEGEEVKFPIRLTDNITFKFSLSGSEERLKLTDQLFSLIKILSTFHYLSVMEKGLIEDQIQYKSDEHEIIIDYQLFIAKSERIRKLAMKNSECEKLLSEINNSDSIYENLLQILKIREIDNGFASTIDEGRMRDRCCVDCQVY</sequence>
<comment type="caution">
    <text evidence="1">The sequence shown here is derived from an EMBL/GenBank/DDBJ whole genome shotgun (WGS) entry which is preliminary data.</text>
</comment>
<proteinExistence type="predicted"/>
<dbReference type="AlphaFoldDB" id="A0A1R2B068"/>
<gene>
    <name evidence="1" type="ORF">SteCoe_32000</name>
</gene>
<reference evidence="1 2" key="1">
    <citation type="submission" date="2016-11" db="EMBL/GenBank/DDBJ databases">
        <title>The macronuclear genome of Stentor coeruleus: a giant cell with tiny introns.</title>
        <authorList>
            <person name="Slabodnick M."/>
            <person name="Ruby J.G."/>
            <person name="Reiff S.B."/>
            <person name="Swart E.C."/>
            <person name="Gosai S."/>
            <person name="Prabakaran S."/>
            <person name="Witkowska E."/>
            <person name="Larue G.E."/>
            <person name="Fisher S."/>
            <person name="Freeman R.M."/>
            <person name="Gunawardena J."/>
            <person name="Chu W."/>
            <person name="Stover N.A."/>
            <person name="Gregory B.D."/>
            <person name="Nowacki M."/>
            <person name="Derisi J."/>
            <person name="Roy S.W."/>
            <person name="Marshall W.F."/>
            <person name="Sood P."/>
        </authorList>
    </citation>
    <scope>NUCLEOTIDE SEQUENCE [LARGE SCALE GENOMIC DNA]</scope>
    <source>
        <strain evidence="1">WM001</strain>
    </source>
</reference>
<dbReference type="Proteomes" id="UP000187209">
    <property type="component" value="Unassembled WGS sequence"/>
</dbReference>
<organism evidence="1 2">
    <name type="scientific">Stentor coeruleus</name>
    <dbReference type="NCBI Taxonomy" id="5963"/>
    <lineage>
        <taxon>Eukaryota</taxon>
        <taxon>Sar</taxon>
        <taxon>Alveolata</taxon>
        <taxon>Ciliophora</taxon>
        <taxon>Postciliodesmatophora</taxon>
        <taxon>Heterotrichea</taxon>
        <taxon>Heterotrichida</taxon>
        <taxon>Stentoridae</taxon>
        <taxon>Stentor</taxon>
    </lineage>
</organism>